<evidence type="ECO:0000313" key="4">
    <source>
        <dbReference type="EMBL" id="KAK3926181.1"/>
    </source>
</evidence>
<dbReference type="AlphaFoldDB" id="A0AAE1LMW9"/>
<dbReference type="InterPro" id="IPR015121">
    <property type="entry name" value="DNA_fragmentation_mid_dom"/>
</dbReference>
<dbReference type="SMART" id="SM00266">
    <property type="entry name" value="CAD"/>
    <property type="match status" value="1"/>
</dbReference>
<dbReference type="CDD" id="cd01615">
    <property type="entry name" value="CIDE_N"/>
    <property type="match status" value="1"/>
</dbReference>
<organism evidence="4 5">
    <name type="scientific">Frankliniella fusca</name>
    <dbReference type="NCBI Taxonomy" id="407009"/>
    <lineage>
        <taxon>Eukaryota</taxon>
        <taxon>Metazoa</taxon>
        <taxon>Ecdysozoa</taxon>
        <taxon>Arthropoda</taxon>
        <taxon>Hexapoda</taxon>
        <taxon>Insecta</taxon>
        <taxon>Pterygota</taxon>
        <taxon>Neoptera</taxon>
        <taxon>Paraneoptera</taxon>
        <taxon>Thysanoptera</taxon>
        <taxon>Terebrantia</taxon>
        <taxon>Thripoidea</taxon>
        <taxon>Thripidae</taxon>
        <taxon>Frankliniella</taxon>
    </lineage>
</organism>
<dbReference type="GO" id="GO:0042981">
    <property type="term" value="P:regulation of apoptotic process"/>
    <property type="evidence" value="ECO:0007669"/>
    <property type="project" value="TreeGrafter"/>
</dbReference>
<keyword evidence="1 2" id="KW-0053">Apoptosis</keyword>
<evidence type="ECO:0000256" key="2">
    <source>
        <dbReference type="PROSITE-ProRule" id="PRU00447"/>
    </source>
</evidence>
<dbReference type="Pfam" id="PF09033">
    <property type="entry name" value="DFF-C"/>
    <property type="match status" value="1"/>
</dbReference>
<dbReference type="Proteomes" id="UP001219518">
    <property type="component" value="Unassembled WGS sequence"/>
</dbReference>
<dbReference type="Gene3D" id="3.10.20.10">
    <property type="match status" value="1"/>
</dbReference>
<dbReference type="SUPFAM" id="SSF54277">
    <property type="entry name" value="CAD &amp; PB1 domains"/>
    <property type="match status" value="1"/>
</dbReference>
<reference evidence="4" key="1">
    <citation type="submission" date="2021-07" db="EMBL/GenBank/DDBJ databases">
        <authorList>
            <person name="Catto M.A."/>
            <person name="Jacobson A."/>
            <person name="Kennedy G."/>
            <person name="Labadie P."/>
            <person name="Hunt B.G."/>
            <person name="Srinivasan R."/>
        </authorList>
    </citation>
    <scope>NUCLEOTIDE SEQUENCE</scope>
    <source>
        <strain evidence="4">PL_HMW_Pooled</strain>
        <tissue evidence="4">Head</tissue>
    </source>
</reference>
<feature type="domain" description="CIDE-N" evidence="3">
    <location>
        <begin position="12"/>
        <end position="90"/>
    </location>
</feature>
<sequence length="192" mass="21899">MSDQDSPGTTPSRVPFKIVDYTREKKFGIVAGSLEELVSKACEKLEVNQNAVVKIVLDVDGTEVDDEEYFETLESNTVLMLLIDSQRWLMHGKPRGCIIMDETDGRCGQARQLVERLHSDMSYITMLGGKELEMLTDMDPESLSDIDRTFVEQLQQASGRFLAERREAQDALHMLKLYNTKDDFQQSKKEKV</sequence>
<evidence type="ECO:0000313" key="5">
    <source>
        <dbReference type="Proteomes" id="UP001219518"/>
    </source>
</evidence>
<dbReference type="PANTHER" id="PTHR12306:SF15">
    <property type="entry name" value="DNAATION FACTOR-RELATED PROTEIN 1, ISOFORM B-RELATED"/>
    <property type="match status" value="1"/>
</dbReference>
<evidence type="ECO:0000259" key="3">
    <source>
        <dbReference type="PROSITE" id="PS51135"/>
    </source>
</evidence>
<accession>A0AAE1LMW9</accession>
<name>A0AAE1LMW9_9NEOP</name>
<dbReference type="Gene3D" id="1.10.1490.10">
    <property type="entry name" value="C-terminal domain of DFF45/ICAD (DFF-C domain)"/>
    <property type="match status" value="1"/>
</dbReference>
<dbReference type="EMBL" id="JAHWGI010001243">
    <property type="protein sequence ID" value="KAK3926181.1"/>
    <property type="molecule type" value="Genomic_DNA"/>
</dbReference>
<dbReference type="PROSITE" id="PS51135">
    <property type="entry name" value="CIDE_N"/>
    <property type="match status" value="1"/>
</dbReference>
<dbReference type="InterPro" id="IPR003508">
    <property type="entry name" value="CIDE-N_dom"/>
</dbReference>
<dbReference type="GO" id="GO:0006915">
    <property type="term" value="P:apoptotic process"/>
    <property type="evidence" value="ECO:0007669"/>
    <property type="project" value="UniProtKB-UniRule"/>
</dbReference>
<dbReference type="PANTHER" id="PTHR12306">
    <property type="entry name" value="CELL DEATH ACTIVATOR CIDE"/>
    <property type="match status" value="1"/>
</dbReference>
<dbReference type="Pfam" id="PF02017">
    <property type="entry name" value="CIDE-N"/>
    <property type="match status" value="1"/>
</dbReference>
<gene>
    <name evidence="4" type="ORF">KUF71_014430</name>
</gene>
<evidence type="ECO:0000256" key="1">
    <source>
        <dbReference type="ARBA" id="ARBA00022703"/>
    </source>
</evidence>
<comment type="caution">
    <text evidence="4">The sequence shown here is derived from an EMBL/GenBank/DDBJ whole genome shotgun (WGS) entry which is preliminary data.</text>
</comment>
<protein>
    <submittedName>
        <fullName evidence="4">DNAation factor subunit alpha</fullName>
    </submittedName>
</protein>
<proteinExistence type="predicted"/>
<reference evidence="4" key="2">
    <citation type="journal article" date="2023" name="BMC Genomics">
        <title>Pest status, molecular evolution, and epigenetic factors derived from the genome assembly of Frankliniella fusca, a thysanopteran phytovirus vector.</title>
        <authorList>
            <person name="Catto M.A."/>
            <person name="Labadie P.E."/>
            <person name="Jacobson A.L."/>
            <person name="Kennedy G.G."/>
            <person name="Srinivasan R."/>
            <person name="Hunt B.G."/>
        </authorList>
    </citation>
    <scope>NUCLEOTIDE SEQUENCE</scope>
    <source>
        <strain evidence="4">PL_HMW_Pooled</strain>
    </source>
</reference>
<keyword evidence="5" id="KW-1185">Reference proteome</keyword>